<keyword evidence="3" id="KW-1185">Reference proteome</keyword>
<reference evidence="3" key="2">
    <citation type="submission" date="2015-01" db="EMBL/GenBank/DDBJ databases">
        <title>Evolutionary Origins and Diversification of the Mycorrhizal Mutualists.</title>
        <authorList>
            <consortium name="DOE Joint Genome Institute"/>
            <consortium name="Mycorrhizal Genomics Consortium"/>
            <person name="Kohler A."/>
            <person name="Kuo A."/>
            <person name="Nagy L.G."/>
            <person name="Floudas D."/>
            <person name="Copeland A."/>
            <person name="Barry K.W."/>
            <person name="Cichocki N."/>
            <person name="Veneault-Fourrey C."/>
            <person name="LaButti K."/>
            <person name="Lindquist E.A."/>
            <person name="Lipzen A."/>
            <person name="Lundell T."/>
            <person name="Morin E."/>
            <person name="Murat C."/>
            <person name="Riley R."/>
            <person name="Ohm R."/>
            <person name="Sun H."/>
            <person name="Tunlid A."/>
            <person name="Henrissat B."/>
            <person name="Grigoriev I.V."/>
            <person name="Hibbett D.S."/>
            <person name="Martin F."/>
        </authorList>
    </citation>
    <scope>NUCLEOTIDE SEQUENCE [LARGE SCALE GENOMIC DNA]</scope>
    <source>
        <strain evidence="3">Marx 270</strain>
    </source>
</reference>
<proteinExistence type="predicted"/>
<name>A0A0C3NAE0_PISTI</name>
<sequence>MSWSVHHDEHQQTQENTCEHRSSMDGQHDEHQRTTTNSNEHRSRTESPVHIDWDTLRLVWNALIIFPRFS</sequence>
<gene>
    <name evidence="2" type="ORF">M404DRAFT_36647</name>
</gene>
<dbReference type="AlphaFoldDB" id="A0A0C3NAE0"/>
<dbReference type="HOGENOM" id="CLU_2758825_0_0_1"/>
<evidence type="ECO:0000256" key="1">
    <source>
        <dbReference type="SAM" id="MobiDB-lite"/>
    </source>
</evidence>
<accession>A0A0C3NAE0</accession>
<reference evidence="2 3" key="1">
    <citation type="submission" date="2014-04" db="EMBL/GenBank/DDBJ databases">
        <authorList>
            <consortium name="DOE Joint Genome Institute"/>
            <person name="Kuo A."/>
            <person name="Kohler A."/>
            <person name="Costa M.D."/>
            <person name="Nagy L.G."/>
            <person name="Floudas D."/>
            <person name="Copeland A."/>
            <person name="Barry K.W."/>
            <person name="Cichocki N."/>
            <person name="Veneault-Fourrey C."/>
            <person name="LaButti K."/>
            <person name="Lindquist E.A."/>
            <person name="Lipzen A."/>
            <person name="Lundell T."/>
            <person name="Morin E."/>
            <person name="Murat C."/>
            <person name="Sun H."/>
            <person name="Tunlid A."/>
            <person name="Henrissat B."/>
            <person name="Grigoriev I.V."/>
            <person name="Hibbett D.S."/>
            <person name="Martin F."/>
            <person name="Nordberg H.P."/>
            <person name="Cantor M.N."/>
            <person name="Hua S.X."/>
        </authorList>
    </citation>
    <scope>NUCLEOTIDE SEQUENCE [LARGE SCALE GENOMIC DNA]</scope>
    <source>
        <strain evidence="2 3">Marx 270</strain>
    </source>
</reference>
<organism evidence="2 3">
    <name type="scientific">Pisolithus tinctorius Marx 270</name>
    <dbReference type="NCBI Taxonomy" id="870435"/>
    <lineage>
        <taxon>Eukaryota</taxon>
        <taxon>Fungi</taxon>
        <taxon>Dikarya</taxon>
        <taxon>Basidiomycota</taxon>
        <taxon>Agaricomycotina</taxon>
        <taxon>Agaricomycetes</taxon>
        <taxon>Agaricomycetidae</taxon>
        <taxon>Boletales</taxon>
        <taxon>Sclerodermatineae</taxon>
        <taxon>Pisolithaceae</taxon>
        <taxon>Pisolithus</taxon>
    </lineage>
</organism>
<evidence type="ECO:0000313" key="2">
    <source>
        <dbReference type="EMBL" id="KIN92870.1"/>
    </source>
</evidence>
<dbReference type="EMBL" id="KN832324">
    <property type="protein sequence ID" value="KIN92870.1"/>
    <property type="molecule type" value="Genomic_DNA"/>
</dbReference>
<feature type="region of interest" description="Disordered" evidence="1">
    <location>
        <begin position="1"/>
        <end position="48"/>
    </location>
</feature>
<protein>
    <submittedName>
        <fullName evidence="2">Uncharacterized protein</fullName>
    </submittedName>
</protein>
<dbReference type="InParanoid" id="A0A0C3NAE0"/>
<evidence type="ECO:0000313" key="3">
    <source>
        <dbReference type="Proteomes" id="UP000054217"/>
    </source>
</evidence>
<dbReference type="Proteomes" id="UP000054217">
    <property type="component" value="Unassembled WGS sequence"/>
</dbReference>